<gene>
    <name evidence="1" type="ORF">HHI36_006143</name>
</gene>
<accession>A0ABD2NWE5</accession>
<keyword evidence="2" id="KW-1185">Reference proteome</keyword>
<dbReference type="EMBL" id="JABFTP020000144">
    <property type="protein sequence ID" value="KAL3282985.1"/>
    <property type="molecule type" value="Genomic_DNA"/>
</dbReference>
<proteinExistence type="predicted"/>
<name>A0ABD2NWE5_9CUCU</name>
<sequence length="100" mass="11644">MIKEPEQLVDVAIPNNNNVLNKFQEKKSKYTDLAVEIKQMWHLDEIDIVLVIISSTGLIPKRLHDSLKKLELHKNTNIEMQKAVIFNTCRIVRKFMSSIL</sequence>
<reference evidence="1 2" key="1">
    <citation type="journal article" date="2021" name="BMC Biol.">
        <title>Horizontally acquired antibacterial genes associated with adaptive radiation of ladybird beetles.</title>
        <authorList>
            <person name="Li H.S."/>
            <person name="Tang X.F."/>
            <person name="Huang Y.H."/>
            <person name="Xu Z.Y."/>
            <person name="Chen M.L."/>
            <person name="Du X.Y."/>
            <person name="Qiu B.Y."/>
            <person name="Chen P.T."/>
            <person name="Zhang W."/>
            <person name="Slipinski A."/>
            <person name="Escalona H.E."/>
            <person name="Waterhouse R.M."/>
            <person name="Zwick A."/>
            <person name="Pang H."/>
        </authorList>
    </citation>
    <scope>NUCLEOTIDE SEQUENCE [LARGE SCALE GENOMIC DNA]</scope>
    <source>
        <strain evidence="1">SYSU2018</strain>
    </source>
</reference>
<comment type="caution">
    <text evidence="1">The sequence shown here is derived from an EMBL/GenBank/DDBJ whole genome shotgun (WGS) entry which is preliminary data.</text>
</comment>
<organism evidence="1 2">
    <name type="scientific">Cryptolaemus montrouzieri</name>
    <dbReference type="NCBI Taxonomy" id="559131"/>
    <lineage>
        <taxon>Eukaryota</taxon>
        <taxon>Metazoa</taxon>
        <taxon>Ecdysozoa</taxon>
        <taxon>Arthropoda</taxon>
        <taxon>Hexapoda</taxon>
        <taxon>Insecta</taxon>
        <taxon>Pterygota</taxon>
        <taxon>Neoptera</taxon>
        <taxon>Endopterygota</taxon>
        <taxon>Coleoptera</taxon>
        <taxon>Polyphaga</taxon>
        <taxon>Cucujiformia</taxon>
        <taxon>Coccinelloidea</taxon>
        <taxon>Coccinellidae</taxon>
        <taxon>Scymninae</taxon>
        <taxon>Scymnini</taxon>
        <taxon>Cryptolaemus</taxon>
    </lineage>
</organism>
<protein>
    <submittedName>
        <fullName evidence="1">Uncharacterized protein</fullName>
    </submittedName>
</protein>
<evidence type="ECO:0000313" key="1">
    <source>
        <dbReference type="EMBL" id="KAL3282985.1"/>
    </source>
</evidence>
<evidence type="ECO:0000313" key="2">
    <source>
        <dbReference type="Proteomes" id="UP001516400"/>
    </source>
</evidence>
<dbReference type="Proteomes" id="UP001516400">
    <property type="component" value="Unassembled WGS sequence"/>
</dbReference>
<dbReference type="AlphaFoldDB" id="A0ABD2NWE5"/>